<evidence type="ECO:0000313" key="2">
    <source>
        <dbReference type="EMBL" id="KAF2727518.1"/>
    </source>
</evidence>
<feature type="compositionally biased region" description="Basic residues" evidence="1">
    <location>
        <begin position="374"/>
        <end position="386"/>
    </location>
</feature>
<dbReference type="OrthoDB" id="8864979at2759"/>
<name>A0A9P4QHR1_9PLEO</name>
<keyword evidence="3" id="KW-1185">Reference proteome</keyword>
<reference evidence="2" key="1">
    <citation type="journal article" date="2020" name="Stud. Mycol.">
        <title>101 Dothideomycetes genomes: a test case for predicting lifestyles and emergence of pathogens.</title>
        <authorList>
            <person name="Haridas S."/>
            <person name="Albert R."/>
            <person name="Binder M."/>
            <person name="Bloem J."/>
            <person name="Labutti K."/>
            <person name="Salamov A."/>
            <person name="Andreopoulos B."/>
            <person name="Baker S."/>
            <person name="Barry K."/>
            <person name="Bills G."/>
            <person name="Bluhm B."/>
            <person name="Cannon C."/>
            <person name="Castanera R."/>
            <person name="Culley D."/>
            <person name="Daum C."/>
            <person name="Ezra D."/>
            <person name="Gonzalez J."/>
            <person name="Henrissat B."/>
            <person name="Kuo A."/>
            <person name="Liang C."/>
            <person name="Lipzen A."/>
            <person name="Lutzoni F."/>
            <person name="Magnuson J."/>
            <person name="Mondo S."/>
            <person name="Nolan M."/>
            <person name="Ohm R."/>
            <person name="Pangilinan J."/>
            <person name="Park H.-J."/>
            <person name="Ramirez L."/>
            <person name="Alfaro M."/>
            <person name="Sun H."/>
            <person name="Tritt A."/>
            <person name="Yoshinaga Y."/>
            <person name="Zwiers L.-H."/>
            <person name="Turgeon B."/>
            <person name="Goodwin S."/>
            <person name="Spatafora J."/>
            <person name="Crous P."/>
            <person name="Grigoriev I."/>
        </authorList>
    </citation>
    <scope>NUCLEOTIDE SEQUENCE</scope>
    <source>
        <strain evidence="2">CBS 125425</strain>
    </source>
</reference>
<feature type="region of interest" description="Disordered" evidence="1">
    <location>
        <begin position="343"/>
        <end position="401"/>
    </location>
</feature>
<evidence type="ECO:0000256" key="1">
    <source>
        <dbReference type="SAM" id="MobiDB-lite"/>
    </source>
</evidence>
<evidence type="ECO:0000313" key="3">
    <source>
        <dbReference type="Proteomes" id="UP000799444"/>
    </source>
</evidence>
<dbReference type="AlphaFoldDB" id="A0A9P4QHR1"/>
<accession>A0A9P4QHR1</accession>
<evidence type="ECO:0008006" key="4">
    <source>
        <dbReference type="Google" id="ProtNLM"/>
    </source>
</evidence>
<dbReference type="InterPro" id="IPR025204">
    <property type="entry name" value="CENP-L"/>
</dbReference>
<dbReference type="Pfam" id="PF13092">
    <property type="entry name" value="CENP-L"/>
    <property type="match status" value="1"/>
</dbReference>
<dbReference type="EMBL" id="ML996327">
    <property type="protein sequence ID" value="KAF2727518.1"/>
    <property type="molecule type" value="Genomic_DNA"/>
</dbReference>
<protein>
    <recommendedName>
        <fullName evidence="4">Kinetochore complex Sim4 subunit Fta1-domain-containing protein</fullName>
    </recommendedName>
</protein>
<comment type="caution">
    <text evidence="2">The sequence shown here is derived from an EMBL/GenBank/DDBJ whole genome shotgun (WGS) entry which is preliminary data.</text>
</comment>
<organism evidence="2 3">
    <name type="scientific">Polyplosphaeria fusca</name>
    <dbReference type="NCBI Taxonomy" id="682080"/>
    <lineage>
        <taxon>Eukaryota</taxon>
        <taxon>Fungi</taxon>
        <taxon>Dikarya</taxon>
        <taxon>Ascomycota</taxon>
        <taxon>Pezizomycotina</taxon>
        <taxon>Dothideomycetes</taxon>
        <taxon>Pleosporomycetidae</taxon>
        <taxon>Pleosporales</taxon>
        <taxon>Tetraplosphaeriaceae</taxon>
        <taxon>Polyplosphaeria</taxon>
    </lineage>
</organism>
<gene>
    <name evidence="2" type="ORF">EJ04DRAFT_451171</name>
</gene>
<proteinExistence type="predicted"/>
<dbReference type="Proteomes" id="UP000799444">
    <property type="component" value="Unassembled WGS sequence"/>
</dbReference>
<sequence length="401" mass="44442">MADIPVYPLFNNTYRLYRVSPLHHGGNPLLSERALRTHAKRLRDQLKGDNVRGVQVDFGTIEGAMPALGPLELCQWDMLGDEDAWIDRHRQLLDPDASQLSSVVAPDRARGIEISLEYDGKHEYNALLLRDPDSTRSPSGFTSLPLLMVKMPAPIRDVFLNYLRTSFDAHVTPLKLAPTFLTNTLEAFLRHLAAPTSTQSIPDVIRQLQLQLSFPAAAPYLRHIDVSISGLEIAEFVKRGKLLQRGTEAPFATSMQTYISRHLALDLSHVGSQISRIICNPFTIQTDRIKIMNPDITVDASFSDESNAPDGSSSQLAVQELYASLVKEATGSGRFLPVSALENREETPLSNSSAGRRGRKRAISNPTPGAAVAKRTKQKGKQRGRRAQTENVDYDVHMEDA</sequence>